<comment type="caution">
    <text evidence="2">The sequence shown here is derived from an EMBL/GenBank/DDBJ whole genome shotgun (WGS) entry which is preliminary data.</text>
</comment>
<name>A0A1Q3DXI7_LENED</name>
<organism evidence="2 3">
    <name type="scientific">Lentinula edodes</name>
    <name type="common">Shiitake mushroom</name>
    <name type="synonym">Lentinus edodes</name>
    <dbReference type="NCBI Taxonomy" id="5353"/>
    <lineage>
        <taxon>Eukaryota</taxon>
        <taxon>Fungi</taxon>
        <taxon>Dikarya</taxon>
        <taxon>Basidiomycota</taxon>
        <taxon>Agaricomycotina</taxon>
        <taxon>Agaricomycetes</taxon>
        <taxon>Agaricomycetidae</taxon>
        <taxon>Agaricales</taxon>
        <taxon>Marasmiineae</taxon>
        <taxon>Omphalotaceae</taxon>
        <taxon>Lentinula</taxon>
    </lineage>
</organism>
<reference evidence="2 3" key="2">
    <citation type="submission" date="2017-02" db="EMBL/GenBank/DDBJ databases">
        <title>A genome survey and senescence transcriptome analysis in Lentinula edodes.</title>
        <authorList>
            <person name="Sakamoto Y."/>
            <person name="Nakade K."/>
            <person name="Sato S."/>
            <person name="Yoshida Y."/>
            <person name="Miyazaki K."/>
            <person name="Natsume S."/>
            <person name="Konno N."/>
        </authorList>
    </citation>
    <scope>NUCLEOTIDE SEQUENCE [LARGE SCALE GENOMIC DNA]</scope>
    <source>
        <strain evidence="2 3">NBRC 111202</strain>
    </source>
</reference>
<sequence length="216" mass="23210">MRFNIACLFLGLFTVASAVPVAVQSNNNGAAVEARAPSSTDSGYDLRELGGAVGVNVYHARGTQIFNSRGEEIDARETFGLTSADLESREAFVAALSDLSRRAKNKVTIQVTFTGDLSSESNNPTRAKTQSAAKAAVQSLLNAAAKSLDLEGKTIDVVFLNDFHESRGETISHVTFEFEETVCEGTCTGHAFGGSKGEIFNHNHEKIYSRRSKGKK</sequence>
<accession>A0A1Q3DXI7</accession>
<gene>
    <name evidence="2" type="ORF">LENED_001104</name>
</gene>
<reference evidence="2 3" key="1">
    <citation type="submission" date="2016-08" db="EMBL/GenBank/DDBJ databases">
        <authorList>
            <consortium name="Lentinula edodes genome sequencing consortium"/>
            <person name="Sakamoto Y."/>
            <person name="Nakade K."/>
            <person name="Sato S."/>
            <person name="Yoshida Y."/>
            <person name="Miyazaki K."/>
            <person name="Natsume S."/>
            <person name="Konno N."/>
        </authorList>
    </citation>
    <scope>NUCLEOTIDE SEQUENCE [LARGE SCALE GENOMIC DNA]</scope>
    <source>
        <strain evidence="2 3">NBRC 111202</strain>
    </source>
</reference>
<keyword evidence="3" id="KW-1185">Reference proteome</keyword>
<feature type="chain" id="PRO_5012026734" evidence="1">
    <location>
        <begin position="19"/>
        <end position="216"/>
    </location>
</feature>
<protein>
    <submittedName>
        <fullName evidence="2">Uncharacterized protein</fullName>
    </submittedName>
</protein>
<keyword evidence="1" id="KW-0732">Signal</keyword>
<dbReference type="EMBL" id="BDGU01000015">
    <property type="protein sequence ID" value="GAV99635.1"/>
    <property type="molecule type" value="Genomic_DNA"/>
</dbReference>
<feature type="signal peptide" evidence="1">
    <location>
        <begin position="1"/>
        <end position="18"/>
    </location>
</feature>
<proteinExistence type="predicted"/>
<dbReference type="Proteomes" id="UP000188533">
    <property type="component" value="Unassembled WGS sequence"/>
</dbReference>
<evidence type="ECO:0000313" key="2">
    <source>
        <dbReference type="EMBL" id="GAV99635.1"/>
    </source>
</evidence>
<dbReference type="AlphaFoldDB" id="A0A1Q3DXI7"/>
<evidence type="ECO:0000313" key="3">
    <source>
        <dbReference type="Proteomes" id="UP000188533"/>
    </source>
</evidence>
<evidence type="ECO:0000256" key="1">
    <source>
        <dbReference type="SAM" id="SignalP"/>
    </source>
</evidence>